<sequence length="84" mass="8898">RPAAAADGGWLECRLHLTDLRDLATAVARLRRLFDLDADPYAVAERLGADPWLAPLVAARPGLRSPGAADSAELAVRAVLGQQV</sequence>
<protein>
    <submittedName>
        <fullName evidence="2">DNA-3-methyladenine glycosylase</fullName>
    </submittedName>
</protein>
<feature type="non-terminal residue" evidence="2">
    <location>
        <position position="84"/>
    </location>
</feature>
<evidence type="ECO:0000313" key="3">
    <source>
        <dbReference type="Proteomes" id="UP000037020"/>
    </source>
</evidence>
<feature type="non-terminal residue" evidence="2">
    <location>
        <position position="1"/>
    </location>
</feature>
<dbReference type="Gene3D" id="3.30.310.20">
    <property type="entry name" value="DNA-3-methyladenine glycosylase AlkA, N-terminal domain"/>
    <property type="match status" value="1"/>
</dbReference>
<dbReference type="Pfam" id="PF06029">
    <property type="entry name" value="AlkA_N"/>
    <property type="match status" value="1"/>
</dbReference>
<name>A0ABR5ITT7_9ACTN</name>
<evidence type="ECO:0000313" key="2">
    <source>
        <dbReference type="EMBL" id="KOG65982.1"/>
    </source>
</evidence>
<evidence type="ECO:0000259" key="1">
    <source>
        <dbReference type="SMART" id="SM01009"/>
    </source>
</evidence>
<dbReference type="Proteomes" id="UP000037020">
    <property type="component" value="Unassembled WGS sequence"/>
</dbReference>
<dbReference type="InterPro" id="IPR010316">
    <property type="entry name" value="AlkA_N"/>
</dbReference>
<reference evidence="2 3" key="1">
    <citation type="submission" date="2015-07" db="EMBL/GenBank/DDBJ databases">
        <authorList>
            <person name="Ju K.-S."/>
            <person name="Doroghazi J.R."/>
            <person name="Metcalf W.W."/>
        </authorList>
    </citation>
    <scope>NUCLEOTIDE SEQUENCE [LARGE SCALE GENOMIC DNA]</scope>
    <source>
        <strain evidence="2 3">NRRL B-3589</strain>
    </source>
</reference>
<organism evidence="2 3">
    <name type="scientific">Streptomyces varsoviensis</name>
    <dbReference type="NCBI Taxonomy" id="67373"/>
    <lineage>
        <taxon>Bacteria</taxon>
        <taxon>Bacillati</taxon>
        <taxon>Actinomycetota</taxon>
        <taxon>Actinomycetes</taxon>
        <taxon>Kitasatosporales</taxon>
        <taxon>Streptomycetaceae</taxon>
        <taxon>Streptomyces</taxon>
    </lineage>
</organism>
<dbReference type="SMART" id="SM01009">
    <property type="entry name" value="AlkA_N"/>
    <property type="match status" value="1"/>
</dbReference>
<gene>
    <name evidence="2" type="ORF">ADK38_41570</name>
</gene>
<dbReference type="InterPro" id="IPR037046">
    <property type="entry name" value="AlkA_N_sf"/>
</dbReference>
<dbReference type="EMBL" id="LGUT01004020">
    <property type="protein sequence ID" value="KOG65982.1"/>
    <property type="molecule type" value="Genomic_DNA"/>
</dbReference>
<feature type="domain" description="DNA-3-methyladenine glycosylase AlkA N-terminal" evidence="1">
    <location>
        <begin position="1"/>
        <end position="70"/>
    </location>
</feature>
<keyword evidence="3" id="KW-1185">Reference proteome</keyword>
<comment type="caution">
    <text evidence="2">The sequence shown here is derived from an EMBL/GenBank/DDBJ whole genome shotgun (WGS) entry which is preliminary data.</text>
</comment>
<proteinExistence type="predicted"/>
<dbReference type="SUPFAM" id="SSF55945">
    <property type="entry name" value="TATA-box binding protein-like"/>
    <property type="match status" value="1"/>
</dbReference>
<accession>A0ABR5ITT7</accession>